<feature type="compositionally biased region" description="Basic and acidic residues" evidence="6">
    <location>
        <begin position="487"/>
        <end position="501"/>
    </location>
</feature>
<feature type="region of interest" description="Disordered" evidence="6">
    <location>
        <begin position="487"/>
        <end position="602"/>
    </location>
</feature>
<feature type="transmembrane region" description="Helical" evidence="7">
    <location>
        <begin position="242"/>
        <end position="261"/>
    </location>
</feature>
<evidence type="ECO:0000256" key="6">
    <source>
        <dbReference type="SAM" id="MobiDB-lite"/>
    </source>
</evidence>
<gene>
    <name evidence="8" type="ORF">EZS28_025507</name>
</gene>
<feature type="transmembrane region" description="Helical" evidence="7">
    <location>
        <begin position="190"/>
        <end position="207"/>
    </location>
</feature>
<evidence type="ECO:0000256" key="7">
    <source>
        <dbReference type="SAM" id="Phobius"/>
    </source>
</evidence>
<comment type="caution">
    <text evidence="8">The sequence shown here is derived from an EMBL/GenBank/DDBJ whole genome shotgun (WGS) entry which is preliminary data.</text>
</comment>
<evidence type="ECO:0000256" key="5">
    <source>
        <dbReference type="ARBA" id="ARBA00023136"/>
    </source>
</evidence>
<keyword evidence="5 7" id="KW-0472">Membrane</keyword>
<dbReference type="PANTHER" id="PTHR21433:SF0">
    <property type="entry name" value="TRANSMEMBRANE PROTEIN 120 HOMOLOG"/>
    <property type="match status" value="1"/>
</dbReference>
<dbReference type="PANTHER" id="PTHR21433">
    <property type="entry name" value="TRANSMEMBRANE PROTEIN INDUCED BY TUMOR NECROSIS FACTOR ALPHA"/>
    <property type="match status" value="1"/>
</dbReference>
<feature type="transmembrane region" description="Helical" evidence="7">
    <location>
        <begin position="326"/>
        <end position="349"/>
    </location>
</feature>
<dbReference type="Proteomes" id="UP000324800">
    <property type="component" value="Unassembled WGS sequence"/>
</dbReference>
<dbReference type="InterPro" id="IPR012926">
    <property type="entry name" value="TMEM120A/B"/>
</dbReference>
<dbReference type="OrthoDB" id="2015098at2759"/>
<evidence type="ECO:0000256" key="2">
    <source>
        <dbReference type="ARBA" id="ARBA00009700"/>
    </source>
</evidence>
<comment type="similarity">
    <text evidence="2">Belongs to the TMEM120 family.</text>
</comment>
<dbReference type="AlphaFoldDB" id="A0A5J4V8X0"/>
<evidence type="ECO:0000313" key="8">
    <source>
        <dbReference type="EMBL" id="KAA6378968.1"/>
    </source>
</evidence>
<keyword evidence="3 7" id="KW-0812">Transmembrane</keyword>
<dbReference type="Pfam" id="PF07851">
    <property type="entry name" value="TMEM120A-B"/>
    <property type="match status" value="1"/>
</dbReference>
<evidence type="ECO:0000313" key="9">
    <source>
        <dbReference type="Proteomes" id="UP000324800"/>
    </source>
</evidence>
<dbReference type="GO" id="GO:0016020">
    <property type="term" value="C:membrane"/>
    <property type="evidence" value="ECO:0007669"/>
    <property type="project" value="UniProtKB-SubCell"/>
</dbReference>
<feature type="compositionally biased region" description="Basic and acidic residues" evidence="6">
    <location>
        <begin position="508"/>
        <end position="587"/>
    </location>
</feature>
<evidence type="ECO:0000256" key="1">
    <source>
        <dbReference type="ARBA" id="ARBA00004141"/>
    </source>
</evidence>
<keyword evidence="4 7" id="KW-1133">Transmembrane helix</keyword>
<name>A0A5J4V8X0_9EUKA</name>
<sequence>MPTIIKSPTVNSSTVIKKYPITSQFPITSLSPSLSQTPSLSQSPSLSLPPQQTEQLHIAQGDLEHQVYEREYNDMVAQQRACEESLQEYRQALKMFNQMQEDVLSKCDKLQKQIKVVSKLTKIHEKSNEIKKQRLEETKLYFNVSKQWKQLFPSPGTQMIQLLIGKSNIRMLNPKERQNYKTEYNDFRRLYSLLFVVVNLLLAFVINFHFIDYIWFIFNTYFYLAVGLRERILKVNGSHIKSWWLFHHLLCFIAALVAAMWENSVEYQQTRLILFTMGAYLGVVNNLQAHYQQSRLYTLVSLGKVSEMDVPNRDSVPLHWTMKMTILLPFLIIGYIFQAYYGIICTIIYFKNRVWTQWNLIFIGGTFLFLALGNAVTTLTTFIVSHGGKRVPYSLEWTSHFLYGGSGEKNMKRSMIRSPQTSPGLHPIPYQQSLSSIQPFSLSHHSQNLYPQEQQTGTHFFKYNQVKEKEKEKEKLSKIDIQLKKKQEKETKIKEKQNQKMEKKKKKQEYLEQKKKIKQQKKDLKKNQKIDEKKVDDVKVDEKEKEVIDQQKEDQLIIEIKEDGQQTEIEKTDEKENEDGKIEEQKVDSQVISEDQSNLKID</sequence>
<evidence type="ECO:0008006" key="10">
    <source>
        <dbReference type="Google" id="ProtNLM"/>
    </source>
</evidence>
<proteinExistence type="inferred from homology"/>
<evidence type="ECO:0000256" key="4">
    <source>
        <dbReference type="ARBA" id="ARBA00022989"/>
    </source>
</evidence>
<reference evidence="8 9" key="1">
    <citation type="submission" date="2019-03" db="EMBL/GenBank/DDBJ databases">
        <title>Single cell metagenomics reveals metabolic interactions within the superorganism composed of flagellate Streblomastix strix and complex community of Bacteroidetes bacteria on its surface.</title>
        <authorList>
            <person name="Treitli S.C."/>
            <person name="Kolisko M."/>
            <person name="Husnik F."/>
            <person name="Keeling P."/>
            <person name="Hampl V."/>
        </authorList>
    </citation>
    <scope>NUCLEOTIDE SEQUENCE [LARGE SCALE GENOMIC DNA]</scope>
    <source>
        <strain evidence="8">ST1C</strain>
    </source>
</reference>
<feature type="transmembrane region" description="Helical" evidence="7">
    <location>
        <begin position="361"/>
        <end position="384"/>
    </location>
</feature>
<protein>
    <recommendedName>
        <fullName evidence="10">Transmembrane protein</fullName>
    </recommendedName>
</protein>
<evidence type="ECO:0000256" key="3">
    <source>
        <dbReference type="ARBA" id="ARBA00022692"/>
    </source>
</evidence>
<comment type="subcellular location">
    <subcellularLocation>
        <location evidence="1">Membrane</location>
        <topology evidence="1">Multi-pass membrane protein</topology>
    </subcellularLocation>
</comment>
<organism evidence="8 9">
    <name type="scientific">Streblomastix strix</name>
    <dbReference type="NCBI Taxonomy" id="222440"/>
    <lineage>
        <taxon>Eukaryota</taxon>
        <taxon>Metamonada</taxon>
        <taxon>Preaxostyla</taxon>
        <taxon>Oxymonadida</taxon>
        <taxon>Streblomastigidae</taxon>
        <taxon>Streblomastix</taxon>
    </lineage>
</organism>
<dbReference type="EMBL" id="SNRW01008797">
    <property type="protein sequence ID" value="KAA6378968.1"/>
    <property type="molecule type" value="Genomic_DNA"/>
</dbReference>
<accession>A0A5J4V8X0</accession>
<feature type="compositionally biased region" description="Polar residues" evidence="6">
    <location>
        <begin position="588"/>
        <end position="602"/>
    </location>
</feature>
<feature type="transmembrane region" description="Helical" evidence="7">
    <location>
        <begin position="267"/>
        <end position="287"/>
    </location>
</feature>